<proteinExistence type="predicted"/>
<dbReference type="EMBL" id="JANYMP010000005">
    <property type="protein sequence ID" value="MCS7477688.1"/>
    <property type="molecule type" value="Genomic_DNA"/>
</dbReference>
<evidence type="ECO:0000313" key="2">
    <source>
        <dbReference type="Proteomes" id="UP001141259"/>
    </source>
</evidence>
<sequence>MRNGVTSALGPARAELLRELADGYHERRTRSLGTRQQDGQLVKVYAVEAPGRVVDAGQEQAALHLAARPHDGEGDSTGLTVVVVHAGADGDYVIIQSWLTDYMTSLTIFAGPPGEPGRLRPAPPGLGPCVWEAAVLTHERSAFVGHVLTGGGPLEPRLRAWTDDIFEP</sequence>
<dbReference type="Proteomes" id="UP001141259">
    <property type="component" value="Unassembled WGS sequence"/>
</dbReference>
<organism evidence="1 2">
    <name type="scientific">Umezawaea endophytica</name>
    <dbReference type="NCBI Taxonomy" id="1654476"/>
    <lineage>
        <taxon>Bacteria</taxon>
        <taxon>Bacillati</taxon>
        <taxon>Actinomycetota</taxon>
        <taxon>Actinomycetes</taxon>
        <taxon>Pseudonocardiales</taxon>
        <taxon>Pseudonocardiaceae</taxon>
        <taxon>Umezawaea</taxon>
    </lineage>
</organism>
<dbReference type="AlphaFoldDB" id="A0A9X3A168"/>
<protein>
    <submittedName>
        <fullName evidence="1">Uncharacterized protein</fullName>
    </submittedName>
</protein>
<comment type="caution">
    <text evidence="1">The sequence shown here is derived from an EMBL/GenBank/DDBJ whole genome shotgun (WGS) entry which is preliminary data.</text>
</comment>
<name>A0A9X3A168_9PSEU</name>
<accession>A0A9X3A168</accession>
<reference evidence="1" key="1">
    <citation type="submission" date="2022-08" db="EMBL/GenBank/DDBJ databases">
        <authorList>
            <person name="Tistechok S."/>
            <person name="Samborskyy M."/>
            <person name="Roman I."/>
        </authorList>
    </citation>
    <scope>NUCLEOTIDE SEQUENCE</scope>
    <source>
        <strain evidence="1">DSM 103496</strain>
    </source>
</reference>
<keyword evidence="2" id="KW-1185">Reference proteome</keyword>
<evidence type="ECO:0000313" key="1">
    <source>
        <dbReference type="EMBL" id="MCS7477688.1"/>
    </source>
</evidence>
<dbReference type="RefSeq" id="WP_259623202.1">
    <property type="nucleotide sequence ID" value="NZ_JANYMP010000005.1"/>
</dbReference>
<gene>
    <name evidence="1" type="ORF">NZH93_12560</name>
</gene>